<protein>
    <submittedName>
        <fullName evidence="1">Uncharacterized protein</fullName>
    </submittedName>
</protein>
<name>A0A9X0C1X0_9EURO</name>
<gene>
    <name evidence="1" type="ORF">N7463_010948</name>
</gene>
<dbReference type="EMBL" id="JAPWDS010000006">
    <property type="protein sequence ID" value="KAJ5494861.1"/>
    <property type="molecule type" value="Genomic_DNA"/>
</dbReference>
<evidence type="ECO:0000313" key="1">
    <source>
        <dbReference type="EMBL" id="KAJ5494861.1"/>
    </source>
</evidence>
<accession>A0A9X0C1X0</accession>
<comment type="caution">
    <text evidence="1">The sequence shown here is derived from an EMBL/GenBank/DDBJ whole genome shotgun (WGS) entry which is preliminary data.</text>
</comment>
<dbReference type="OrthoDB" id="4358844at2759"/>
<evidence type="ECO:0000313" key="2">
    <source>
        <dbReference type="Proteomes" id="UP001149954"/>
    </source>
</evidence>
<dbReference type="Proteomes" id="UP001149954">
    <property type="component" value="Unassembled WGS sequence"/>
</dbReference>
<proteinExistence type="predicted"/>
<organism evidence="1 2">
    <name type="scientific">Penicillium fimorum</name>
    <dbReference type="NCBI Taxonomy" id="1882269"/>
    <lineage>
        <taxon>Eukaryota</taxon>
        <taxon>Fungi</taxon>
        <taxon>Dikarya</taxon>
        <taxon>Ascomycota</taxon>
        <taxon>Pezizomycotina</taxon>
        <taxon>Eurotiomycetes</taxon>
        <taxon>Eurotiomycetidae</taxon>
        <taxon>Eurotiales</taxon>
        <taxon>Aspergillaceae</taxon>
        <taxon>Penicillium</taxon>
    </lineage>
</organism>
<keyword evidence="2" id="KW-1185">Reference proteome</keyword>
<dbReference type="AlphaFoldDB" id="A0A9X0C1X0"/>
<reference evidence="1" key="2">
    <citation type="journal article" date="2023" name="IMA Fungus">
        <title>Comparative genomic study of the Penicillium genus elucidates a diverse pangenome and 15 lateral gene transfer events.</title>
        <authorList>
            <person name="Petersen C."/>
            <person name="Sorensen T."/>
            <person name="Nielsen M.R."/>
            <person name="Sondergaard T.E."/>
            <person name="Sorensen J.L."/>
            <person name="Fitzpatrick D.A."/>
            <person name="Frisvad J.C."/>
            <person name="Nielsen K.L."/>
        </authorList>
    </citation>
    <scope>NUCLEOTIDE SEQUENCE</scope>
    <source>
        <strain evidence="1">IBT 29495</strain>
    </source>
</reference>
<sequence>MYKILDSFGNEAARRRRRARRERERQHNITSNTHIPSWGRVAIAKPRSGPLQNTDLRFRISQIEGAPDLIGPVASLLLAVEALWQYVGNSTRLARITSLDHAGLIDFRARFVEGDLRVVRAMREELGASLNAIRDAAAFAEGLLLMDRCIDTMKNDTIKAEVEAIATLMRPPPQTPLALQDEQLSTEF</sequence>
<reference evidence="1" key="1">
    <citation type="submission" date="2022-12" db="EMBL/GenBank/DDBJ databases">
        <authorList>
            <person name="Petersen C."/>
        </authorList>
    </citation>
    <scope>NUCLEOTIDE SEQUENCE</scope>
    <source>
        <strain evidence="1">IBT 29495</strain>
    </source>
</reference>